<evidence type="ECO:0000256" key="4">
    <source>
        <dbReference type="ARBA" id="ARBA00010912"/>
    </source>
</evidence>
<keyword evidence="12" id="KW-0539">Nucleus</keyword>
<comment type="cofactor">
    <cofactor evidence="2">
        <name>Mg(2+)</name>
        <dbReference type="ChEBI" id="CHEBI:18420"/>
    </cofactor>
</comment>
<comment type="similarity">
    <text evidence="4">Belongs to the poly(A) polymerase family.</text>
</comment>
<keyword evidence="6" id="KW-0507">mRNA processing</keyword>
<feature type="compositionally biased region" description="Basic and acidic residues" evidence="14">
    <location>
        <begin position="607"/>
        <end position="620"/>
    </location>
</feature>
<keyword evidence="19" id="KW-1185">Reference proteome</keyword>
<keyword evidence="9" id="KW-0547">Nucleotide-binding</keyword>
<dbReference type="GO" id="GO:0005634">
    <property type="term" value="C:nucleus"/>
    <property type="evidence" value="ECO:0007669"/>
    <property type="project" value="UniProtKB-SubCell"/>
</dbReference>
<keyword evidence="11" id="KW-0460">Magnesium</keyword>
<dbReference type="GO" id="GO:0046872">
    <property type="term" value="F:metal ion binding"/>
    <property type="evidence" value="ECO:0007669"/>
    <property type="project" value="UniProtKB-KW"/>
</dbReference>
<dbReference type="InterPro" id="IPR007012">
    <property type="entry name" value="PolA_pol_cen_dom"/>
</dbReference>
<dbReference type="FunFam" id="3.30.460.10:FF:000002">
    <property type="entry name" value="Poly(A) polymerase alpha, putative"/>
    <property type="match status" value="1"/>
</dbReference>
<evidence type="ECO:0000259" key="15">
    <source>
        <dbReference type="Pfam" id="PF04926"/>
    </source>
</evidence>
<accession>A0AAV5UZ69</accession>
<keyword evidence="10" id="KW-0067">ATP-binding</keyword>
<keyword evidence="7" id="KW-0808">Transferase</keyword>
<dbReference type="EC" id="2.7.7.19" evidence="5"/>
<dbReference type="PANTHER" id="PTHR10682:SF10">
    <property type="entry name" value="POLYNUCLEOTIDE ADENYLYLTRANSFERASE"/>
    <property type="match status" value="1"/>
</dbReference>
<dbReference type="Pfam" id="PF04926">
    <property type="entry name" value="PAP_RNA-bind"/>
    <property type="match status" value="1"/>
</dbReference>
<evidence type="ECO:0000313" key="19">
    <source>
        <dbReference type="Proteomes" id="UP001432322"/>
    </source>
</evidence>
<dbReference type="InterPro" id="IPR007010">
    <property type="entry name" value="PolA_pol_RNA-bd_dom"/>
</dbReference>
<dbReference type="Pfam" id="PF20750">
    <property type="entry name" value="PAP_NTPase"/>
    <property type="match status" value="1"/>
</dbReference>
<dbReference type="FunFam" id="1.10.1410.10:FF:000001">
    <property type="entry name" value="Putative poly(A) polymerase gamma"/>
    <property type="match status" value="1"/>
</dbReference>
<dbReference type="AlphaFoldDB" id="A0AAV5UZ69"/>
<evidence type="ECO:0000256" key="12">
    <source>
        <dbReference type="ARBA" id="ARBA00023242"/>
    </source>
</evidence>
<dbReference type="GO" id="GO:1990817">
    <property type="term" value="F:poly(A) RNA polymerase activity"/>
    <property type="evidence" value="ECO:0007669"/>
    <property type="project" value="UniProtKB-EC"/>
</dbReference>
<feature type="region of interest" description="Disordered" evidence="14">
    <location>
        <begin position="583"/>
        <end position="620"/>
    </location>
</feature>
<dbReference type="EMBL" id="BTSY01000001">
    <property type="protein sequence ID" value="GMT11624.1"/>
    <property type="molecule type" value="Genomic_DNA"/>
</dbReference>
<gene>
    <name evidence="18" type="ORF">PFISCL1PPCAC_2921</name>
</gene>
<dbReference type="Pfam" id="PF04928">
    <property type="entry name" value="PAP_central"/>
    <property type="match status" value="1"/>
</dbReference>
<dbReference type="GO" id="GO:0005524">
    <property type="term" value="F:ATP binding"/>
    <property type="evidence" value="ECO:0007669"/>
    <property type="project" value="UniProtKB-KW"/>
</dbReference>
<dbReference type="GO" id="GO:0031123">
    <property type="term" value="P:RNA 3'-end processing"/>
    <property type="evidence" value="ECO:0007669"/>
    <property type="project" value="InterPro"/>
</dbReference>
<name>A0AAV5UZ69_9BILA</name>
<evidence type="ECO:0000256" key="13">
    <source>
        <dbReference type="ARBA" id="ARBA00048830"/>
    </source>
</evidence>
<feature type="domain" description="Poly(A) polymerase nucleotidyltransferase" evidence="17">
    <location>
        <begin position="21"/>
        <end position="213"/>
    </location>
</feature>
<feature type="non-terminal residue" evidence="18">
    <location>
        <position position="1"/>
    </location>
</feature>
<feature type="region of interest" description="Disordered" evidence="14">
    <location>
        <begin position="516"/>
        <end position="558"/>
    </location>
</feature>
<reference evidence="18" key="1">
    <citation type="submission" date="2023-10" db="EMBL/GenBank/DDBJ databases">
        <title>Genome assembly of Pristionchus species.</title>
        <authorList>
            <person name="Yoshida K."/>
            <person name="Sommer R.J."/>
        </authorList>
    </citation>
    <scope>NUCLEOTIDE SEQUENCE</scope>
    <source>
        <strain evidence="18">RS5133</strain>
    </source>
</reference>
<proteinExistence type="inferred from homology"/>
<dbReference type="GO" id="GO:0003723">
    <property type="term" value="F:RNA binding"/>
    <property type="evidence" value="ECO:0007669"/>
    <property type="project" value="InterPro"/>
</dbReference>
<dbReference type="InterPro" id="IPR048840">
    <property type="entry name" value="PolA_pol_NTPase"/>
</dbReference>
<evidence type="ECO:0000259" key="16">
    <source>
        <dbReference type="Pfam" id="PF04928"/>
    </source>
</evidence>
<feature type="compositionally biased region" description="Low complexity" evidence="14">
    <location>
        <begin position="521"/>
        <end position="531"/>
    </location>
</feature>
<dbReference type="InterPro" id="IPR011068">
    <property type="entry name" value="NuclTrfase_I-like_C"/>
</dbReference>
<sequence>ICNLKMTGASSGSSDATPLLGVSQPISLAKPTEKEQLLSQQLDSTLKSFNLYETEEEMETRLEVLRNVNSLVKKWVYEVSLAKMPPEECEKVGGKLFTFGSYRLGVHGRGADIDSLCVVPRHIDRSDFFTSFYKMLSEDPQVTELIAVEEAFVPLIKLYYSGIEMDILFARLALKEVPDHQNLHDDMLLKNLDEKCIRSLNGSRVADQILRLVPKVDTFTLTLRAIKLWAQNHGIYSNVLGFLGGVTWAILVARVCQLYPNYAPAKLVNRFFMVFSSWEWPHPVLLKDIDSSPRPDISGLHDLVWDPRTRSTDRYHLMPIITPAFPEQNSTFNVTTSTRTILMNEFREGLEISNEVMEGHSEWSELFEEVNFFSRYKHFLVVVCAAQSVEHHLVWEGMVKSKLRHLIGSLERNPRITIGHINPKTYKPNNPAPFNLGYDNPVAEMWFIGLEFNKSMMGTKNVVLTDEITGFHDTVNRATKYSKGREEYTDDMKIALNYVARKDLIKWIPKAELTKGRAARKPAVAPAAAAGSTPNTPRPIVERRESTSASTDGSAAAATPTTAAAAAAASSVDSIQTPSSTTTAAAAAAAGEVSSTTEQPGTSSGGEAEKRGGEEEGEMKKKMNGELTAESNGADVIMDGTCTSSSSASSEAVVTSSSICLAENPPTSGAASAAAAAPLLSHSISLPNLGAAATSDRQPAQQLPLSSVAEANAANPVPSETAKNELLSGLDVRVIKRKLSASGADGGALEADETAACKARRVEAV</sequence>
<evidence type="ECO:0000259" key="17">
    <source>
        <dbReference type="Pfam" id="PF20750"/>
    </source>
</evidence>
<evidence type="ECO:0000256" key="6">
    <source>
        <dbReference type="ARBA" id="ARBA00022664"/>
    </source>
</evidence>
<dbReference type="Proteomes" id="UP001432322">
    <property type="component" value="Unassembled WGS sequence"/>
</dbReference>
<dbReference type="Gene3D" id="3.30.460.10">
    <property type="entry name" value="Beta Polymerase, domain 2"/>
    <property type="match status" value="1"/>
</dbReference>
<evidence type="ECO:0000256" key="3">
    <source>
        <dbReference type="ARBA" id="ARBA00004123"/>
    </source>
</evidence>
<organism evidence="18 19">
    <name type="scientific">Pristionchus fissidentatus</name>
    <dbReference type="NCBI Taxonomy" id="1538716"/>
    <lineage>
        <taxon>Eukaryota</taxon>
        <taxon>Metazoa</taxon>
        <taxon>Ecdysozoa</taxon>
        <taxon>Nematoda</taxon>
        <taxon>Chromadorea</taxon>
        <taxon>Rhabditida</taxon>
        <taxon>Rhabditina</taxon>
        <taxon>Diplogasteromorpha</taxon>
        <taxon>Diplogasteroidea</taxon>
        <taxon>Neodiplogasteridae</taxon>
        <taxon>Pristionchus</taxon>
    </lineage>
</organism>
<dbReference type="SUPFAM" id="SSF55003">
    <property type="entry name" value="PAP/Archaeal CCA-adding enzyme, C-terminal domain"/>
    <property type="match status" value="1"/>
</dbReference>
<protein>
    <recommendedName>
        <fullName evidence="5">polynucleotide adenylyltransferase</fullName>
        <ecNumber evidence="5">2.7.7.19</ecNumber>
    </recommendedName>
</protein>
<dbReference type="InterPro" id="IPR043519">
    <property type="entry name" value="NT_sf"/>
</dbReference>
<evidence type="ECO:0000256" key="7">
    <source>
        <dbReference type="ARBA" id="ARBA00022679"/>
    </source>
</evidence>
<dbReference type="CDD" id="cd05402">
    <property type="entry name" value="NT_PAP_TUTase"/>
    <property type="match status" value="1"/>
</dbReference>
<dbReference type="SUPFAM" id="SSF81301">
    <property type="entry name" value="Nucleotidyltransferase"/>
    <property type="match status" value="1"/>
</dbReference>
<feature type="domain" description="Poly(A) polymerase central" evidence="16">
    <location>
        <begin position="218"/>
        <end position="369"/>
    </location>
</feature>
<evidence type="ECO:0000256" key="10">
    <source>
        <dbReference type="ARBA" id="ARBA00022840"/>
    </source>
</evidence>
<evidence type="ECO:0000256" key="14">
    <source>
        <dbReference type="SAM" id="MobiDB-lite"/>
    </source>
</evidence>
<feature type="compositionally biased region" description="Polar residues" evidence="14">
    <location>
        <begin position="593"/>
        <end position="602"/>
    </location>
</feature>
<comment type="catalytic activity">
    <reaction evidence="13">
        <text>RNA(n) + ATP = RNA(n)-3'-adenine ribonucleotide + diphosphate</text>
        <dbReference type="Rhea" id="RHEA:11332"/>
        <dbReference type="Rhea" id="RHEA-COMP:14527"/>
        <dbReference type="Rhea" id="RHEA-COMP:17347"/>
        <dbReference type="ChEBI" id="CHEBI:30616"/>
        <dbReference type="ChEBI" id="CHEBI:33019"/>
        <dbReference type="ChEBI" id="CHEBI:140395"/>
        <dbReference type="ChEBI" id="CHEBI:173115"/>
        <dbReference type="EC" id="2.7.7.19"/>
    </reaction>
</comment>
<comment type="subcellular location">
    <subcellularLocation>
        <location evidence="3">Nucleus</location>
    </subcellularLocation>
</comment>
<evidence type="ECO:0000313" key="18">
    <source>
        <dbReference type="EMBL" id="GMT11624.1"/>
    </source>
</evidence>
<evidence type="ECO:0000256" key="5">
    <source>
        <dbReference type="ARBA" id="ARBA00012388"/>
    </source>
</evidence>
<comment type="cofactor">
    <cofactor evidence="1">
        <name>Mn(2+)</name>
        <dbReference type="ChEBI" id="CHEBI:29035"/>
    </cofactor>
</comment>
<feature type="region of interest" description="Disordered" evidence="14">
    <location>
        <begin position="627"/>
        <end position="646"/>
    </location>
</feature>
<dbReference type="PANTHER" id="PTHR10682">
    <property type="entry name" value="POLY A POLYMERASE"/>
    <property type="match status" value="1"/>
</dbReference>
<feature type="domain" description="Poly(A) polymerase RNA-binding" evidence="15">
    <location>
        <begin position="371"/>
        <end position="427"/>
    </location>
</feature>
<evidence type="ECO:0000256" key="1">
    <source>
        <dbReference type="ARBA" id="ARBA00001936"/>
    </source>
</evidence>
<feature type="compositionally biased region" description="Low complexity" evidence="14">
    <location>
        <begin position="547"/>
        <end position="558"/>
    </location>
</feature>
<evidence type="ECO:0000256" key="8">
    <source>
        <dbReference type="ARBA" id="ARBA00022723"/>
    </source>
</evidence>
<evidence type="ECO:0000256" key="9">
    <source>
        <dbReference type="ARBA" id="ARBA00022741"/>
    </source>
</evidence>
<keyword evidence="8" id="KW-0479">Metal-binding</keyword>
<dbReference type="Gene3D" id="1.10.1410.10">
    <property type="match status" value="1"/>
</dbReference>
<dbReference type="SUPFAM" id="SSF81631">
    <property type="entry name" value="PAP/OAS1 substrate-binding domain"/>
    <property type="match status" value="1"/>
</dbReference>
<evidence type="ECO:0000256" key="2">
    <source>
        <dbReference type="ARBA" id="ARBA00001946"/>
    </source>
</evidence>
<dbReference type="GO" id="GO:0006397">
    <property type="term" value="P:mRNA processing"/>
    <property type="evidence" value="ECO:0007669"/>
    <property type="project" value="UniProtKB-KW"/>
</dbReference>
<dbReference type="Gene3D" id="3.30.70.590">
    <property type="entry name" value="Poly(A) polymerase predicted RNA binding domain"/>
    <property type="match status" value="1"/>
</dbReference>
<comment type="caution">
    <text evidence="18">The sequence shown here is derived from an EMBL/GenBank/DDBJ whole genome shotgun (WGS) entry which is preliminary data.</text>
</comment>
<evidence type="ECO:0000256" key="11">
    <source>
        <dbReference type="ARBA" id="ARBA00022842"/>
    </source>
</evidence>